<dbReference type="SMART" id="SM00054">
    <property type="entry name" value="EFh"/>
    <property type="match status" value="4"/>
</dbReference>
<sequence length="279" mass="31982">MDTEVLQSGFSAFHGPASITTRNPIRRGKGGGGSQGKKALHGCRPEPASQRPWFHLEATGRRKSRCLARQDTTGRWQCRPRRNWLKPQIQLSGFVFSVWQGDLPASKALLACLLFSRVFHIMDDDRNRSLDFKEFLKGLHDYGVLVEKEEAKQIFKIFDKDASGTIDFDEFLLTLRPPMSNARKELVVQAFRKLDRTGDGIITIEDLQGLYNAKHHPKYQNGEWSEDQVFRTFLDNFDSPYDKDGKVTTDEFMNYYAGVSASIDTDVYFIVMMKNAWKI</sequence>
<keyword evidence="1" id="KW-0479">Metal-binding</keyword>
<dbReference type="EMBL" id="JAPFRF010000004">
    <property type="protein sequence ID" value="KAJ7335055.1"/>
    <property type="molecule type" value="Genomic_DNA"/>
</dbReference>
<dbReference type="InterPro" id="IPR002048">
    <property type="entry name" value="EF_hand_dom"/>
</dbReference>
<proteinExistence type="predicted"/>
<dbReference type="GO" id="GO:0005509">
    <property type="term" value="F:calcium ion binding"/>
    <property type="evidence" value="ECO:0007669"/>
    <property type="project" value="InterPro"/>
</dbReference>
<dbReference type="InterPro" id="IPR018247">
    <property type="entry name" value="EF_Hand_1_Ca_BS"/>
</dbReference>
<name>A0A9Q1B4C2_9SAUR</name>
<evidence type="ECO:0000313" key="7">
    <source>
        <dbReference type="Proteomes" id="UP001142489"/>
    </source>
</evidence>
<dbReference type="Gene3D" id="1.10.238.10">
    <property type="entry name" value="EF-hand"/>
    <property type="match status" value="2"/>
</dbReference>
<evidence type="ECO:0000259" key="5">
    <source>
        <dbReference type="PROSITE" id="PS50222"/>
    </source>
</evidence>
<gene>
    <name evidence="6" type="ORF">JRQ81_012996</name>
</gene>
<dbReference type="AlphaFoldDB" id="A0A9Q1B4C2"/>
<dbReference type="PANTHER" id="PTHR34524">
    <property type="entry name" value="CALCYPHOSIN"/>
    <property type="match status" value="1"/>
</dbReference>
<dbReference type="PROSITE" id="PS50222">
    <property type="entry name" value="EF_HAND_2"/>
    <property type="match status" value="3"/>
</dbReference>
<dbReference type="SUPFAM" id="SSF47473">
    <property type="entry name" value="EF-hand"/>
    <property type="match status" value="1"/>
</dbReference>
<dbReference type="InterPro" id="IPR051581">
    <property type="entry name" value="Ca-bind"/>
</dbReference>
<evidence type="ECO:0000313" key="6">
    <source>
        <dbReference type="EMBL" id="KAJ7335055.1"/>
    </source>
</evidence>
<evidence type="ECO:0000256" key="3">
    <source>
        <dbReference type="ARBA" id="ARBA00022837"/>
    </source>
</evidence>
<dbReference type="Proteomes" id="UP001142489">
    <property type="component" value="Unassembled WGS sequence"/>
</dbReference>
<organism evidence="6 7">
    <name type="scientific">Phrynocephalus forsythii</name>
    <dbReference type="NCBI Taxonomy" id="171643"/>
    <lineage>
        <taxon>Eukaryota</taxon>
        <taxon>Metazoa</taxon>
        <taxon>Chordata</taxon>
        <taxon>Craniata</taxon>
        <taxon>Vertebrata</taxon>
        <taxon>Euteleostomi</taxon>
        <taxon>Lepidosauria</taxon>
        <taxon>Squamata</taxon>
        <taxon>Bifurcata</taxon>
        <taxon>Unidentata</taxon>
        <taxon>Episquamata</taxon>
        <taxon>Toxicofera</taxon>
        <taxon>Iguania</taxon>
        <taxon>Acrodonta</taxon>
        <taxon>Agamidae</taxon>
        <taxon>Agaminae</taxon>
        <taxon>Phrynocephalus</taxon>
    </lineage>
</organism>
<reference evidence="6" key="1">
    <citation type="journal article" date="2023" name="DNA Res.">
        <title>Chromosome-level genome assembly of Phrynocephalus forsythii using third-generation DNA sequencing and Hi-C analysis.</title>
        <authorList>
            <person name="Qi Y."/>
            <person name="Zhao W."/>
            <person name="Zhao Y."/>
            <person name="Niu C."/>
            <person name="Cao S."/>
            <person name="Zhang Y."/>
        </authorList>
    </citation>
    <scope>NUCLEOTIDE SEQUENCE</scope>
    <source>
        <tissue evidence="6">Muscle</tissue>
    </source>
</reference>
<protein>
    <recommendedName>
        <fullName evidence="5">EF-hand domain-containing protein</fullName>
    </recommendedName>
</protein>
<evidence type="ECO:0000256" key="4">
    <source>
        <dbReference type="SAM" id="MobiDB-lite"/>
    </source>
</evidence>
<keyword evidence="2" id="KW-0677">Repeat</keyword>
<comment type="caution">
    <text evidence="6">The sequence shown here is derived from an EMBL/GenBank/DDBJ whole genome shotgun (WGS) entry which is preliminary data.</text>
</comment>
<keyword evidence="7" id="KW-1185">Reference proteome</keyword>
<keyword evidence="3" id="KW-0106">Calcium</keyword>
<dbReference type="Pfam" id="PF13499">
    <property type="entry name" value="EF-hand_7"/>
    <property type="match status" value="2"/>
</dbReference>
<accession>A0A9Q1B4C2</accession>
<feature type="domain" description="EF-hand" evidence="5">
    <location>
        <begin position="117"/>
        <end position="145"/>
    </location>
</feature>
<feature type="domain" description="EF-hand" evidence="5">
    <location>
        <begin position="146"/>
        <end position="181"/>
    </location>
</feature>
<dbReference type="PROSITE" id="PS00018">
    <property type="entry name" value="EF_HAND_1"/>
    <property type="match status" value="2"/>
</dbReference>
<dbReference type="CDD" id="cd00051">
    <property type="entry name" value="EFh"/>
    <property type="match status" value="1"/>
</dbReference>
<feature type="region of interest" description="Disordered" evidence="4">
    <location>
        <begin position="14"/>
        <end position="46"/>
    </location>
</feature>
<evidence type="ECO:0000256" key="1">
    <source>
        <dbReference type="ARBA" id="ARBA00022723"/>
    </source>
</evidence>
<dbReference type="PANTHER" id="PTHR34524:SF6">
    <property type="entry name" value="CALCYPHOSINE LIKE"/>
    <property type="match status" value="1"/>
</dbReference>
<dbReference type="InterPro" id="IPR011992">
    <property type="entry name" value="EF-hand-dom_pair"/>
</dbReference>
<feature type="domain" description="EF-hand" evidence="5">
    <location>
        <begin position="182"/>
        <end position="217"/>
    </location>
</feature>
<evidence type="ECO:0000256" key="2">
    <source>
        <dbReference type="ARBA" id="ARBA00022737"/>
    </source>
</evidence>
<dbReference type="OrthoDB" id="444540at2759"/>